<evidence type="ECO:0000313" key="8">
    <source>
        <dbReference type="EMBL" id="KKW06055.1"/>
    </source>
</evidence>
<dbReference type="Gene3D" id="3.60.9.10">
    <property type="entry name" value="Aldehyde ferredoxin oxidoreductase, N-terminal domain"/>
    <property type="match status" value="1"/>
</dbReference>
<dbReference type="InterPro" id="IPR013983">
    <property type="entry name" value="Ald_Fedxn_OxRdtase_N"/>
</dbReference>
<evidence type="ECO:0000256" key="3">
    <source>
        <dbReference type="ARBA" id="ARBA00022485"/>
    </source>
</evidence>
<keyword evidence="3" id="KW-0004">4Fe-4S</keyword>
<dbReference type="GO" id="GO:0046872">
    <property type="term" value="F:metal ion binding"/>
    <property type="evidence" value="ECO:0007669"/>
    <property type="project" value="UniProtKB-KW"/>
</dbReference>
<dbReference type="InterPro" id="IPR036021">
    <property type="entry name" value="Tungsten_al_ferr_oxy-like_C"/>
</dbReference>
<dbReference type="SMART" id="SM00790">
    <property type="entry name" value="AFOR_N"/>
    <property type="match status" value="1"/>
</dbReference>
<keyword evidence="4" id="KW-0479">Metal-binding</keyword>
<protein>
    <submittedName>
        <fullName evidence="8">Aldehyde ferredoxin oxidoreductase</fullName>
    </submittedName>
</protein>
<dbReference type="GO" id="GO:0016625">
    <property type="term" value="F:oxidoreductase activity, acting on the aldehyde or oxo group of donors, iron-sulfur protein as acceptor"/>
    <property type="evidence" value="ECO:0007669"/>
    <property type="project" value="InterPro"/>
</dbReference>
<dbReference type="STRING" id="1618342.UY40_C0004G0039"/>
<dbReference type="Pfam" id="PF02730">
    <property type="entry name" value="AFOR_N"/>
    <property type="match status" value="1"/>
</dbReference>
<dbReference type="SUPFAM" id="SSF48310">
    <property type="entry name" value="Aldehyde ferredoxin oxidoreductase, C-terminal domains"/>
    <property type="match status" value="1"/>
</dbReference>
<dbReference type="PANTHER" id="PTHR30038:SF8">
    <property type="entry name" value="ALDEHYDE FERREDOXIN OXIDOREDUCTASE"/>
    <property type="match status" value="1"/>
</dbReference>
<comment type="cofactor">
    <cofactor evidence="1">
        <name>[4Fe-4S] cluster</name>
        <dbReference type="ChEBI" id="CHEBI:49883"/>
    </cofactor>
</comment>
<comment type="caution">
    <text evidence="8">The sequence shown here is derived from an EMBL/GenBank/DDBJ whole genome shotgun (WGS) entry which is preliminary data.</text>
</comment>
<dbReference type="InterPro" id="IPR001203">
    <property type="entry name" value="OxRdtase_Ald_Fedxn_C"/>
</dbReference>
<sequence>MAQTAPTFLHLDLTSQTSAVTSYEELIPAVGGLGWGLALFEKFYDPQKESPIVLTTGLLSSILPGAAKTIAVFRSPQTGGLATSLAGGSLAKFIRFAGFSGIVITGTSSQPVFASIREAMVEFKPANPLLGLEVPKVFERIYAEEGISSRRSVLTTGSAAESGISFTSAYVDEFFSFPRGGLGAALAQKNLKGLAVAGGKGEKIKNERRFAEVFDRLIKRLQGYEDLSKLGTLKNLKAEGELAAVPANNLSSLGEASPRLWAEEFADALSARRVSCAGCPVGCIHLLRLGKEFVPYDYDGVTALGPLLGLNNPVEVGNLLKTAWDSGLDPTSLGVVLGYLTEKEKLKFGDFESYKTLIQALLAGKEKWARVLWGGLPAEEEALVLGGLEALPYFNGYASLLSQVLRLGATTEENRGFVVDLDMLGKDPAAKELVGVLVKAEKKKILSQLLVGCGYLSEVFEDPATAFSGLDALQAGFSHEDLNKAAEEAFRSYLKLQKLLGFNPADAKIPRKFLEITTPQGKLEEEKITDLRNFYAENIFAPTS</sequence>
<dbReference type="PATRIC" id="fig|1618342.3.peg.177"/>
<name>A0A0G1VIK1_9BACT</name>
<dbReference type="Pfam" id="PF01314">
    <property type="entry name" value="AFOR_C"/>
    <property type="match status" value="1"/>
</dbReference>
<accession>A0A0G1VIK1</accession>
<comment type="similarity">
    <text evidence="2">Belongs to the AOR/FOR family.</text>
</comment>
<dbReference type="Proteomes" id="UP000034119">
    <property type="component" value="Unassembled WGS sequence"/>
</dbReference>
<dbReference type="EMBL" id="LCPW01000004">
    <property type="protein sequence ID" value="KKW06055.1"/>
    <property type="molecule type" value="Genomic_DNA"/>
</dbReference>
<evidence type="ECO:0000256" key="5">
    <source>
        <dbReference type="ARBA" id="ARBA00023004"/>
    </source>
</evidence>
<dbReference type="AlphaFoldDB" id="A0A0G1VIK1"/>
<organism evidence="8 9">
    <name type="scientific">candidate division CPR1 bacterium GW2011_GWC1_49_13</name>
    <dbReference type="NCBI Taxonomy" id="1618342"/>
    <lineage>
        <taxon>Bacteria</taxon>
        <taxon>candidate division CPR1</taxon>
    </lineage>
</organism>
<evidence type="ECO:0000256" key="4">
    <source>
        <dbReference type="ARBA" id="ARBA00022723"/>
    </source>
</evidence>
<evidence type="ECO:0000256" key="1">
    <source>
        <dbReference type="ARBA" id="ARBA00001966"/>
    </source>
</evidence>
<reference evidence="8 9" key="1">
    <citation type="journal article" date="2015" name="Nature">
        <title>rRNA introns, odd ribosomes, and small enigmatic genomes across a large radiation of phyla.</title>
        <authorList>
            <person name="Brown C.T."/>
            <person name="Hug L.A."/>
            <person name="Thomas B.C."/>
            <person name="Sharon I."/>
            <person name="Castelle C.J."/>
            <person name="Singh A."/>
            <person name="Wilkins M.J."/>
            <person name="Williams K.H."/>
            <person name="Banfield J.F."/>
        </authorList>
    </citation>
    <scope>NUCLEOTIDE SEQUENCE [LARGE SCALE GENOMIC DNA]</scope>
</reference>
<evidence type="ECO:0000259" key="7">
    <source>
        <dbReference type="SMART" id="SM00790"/>
    </source>
</evidence>
<dbReference type="InterPro" id="IPR013984">
    <property type="entry name" value="Ald_Fedxn_OxRdtase_dom2"/>
</dbReference>
<dbReference type="SUPFAM" id="SSF56228">
    <property type="entry name" value="Aldehyde ferredoxin oxidoreductase, N-terminal domain"/>
    <property type="match status" value="1"/>
</dbReference>
<dbReference type="InterPro" id="IPR051919">
    <property type="entry name" value="W-dependent_AOR"/>
</dbReference>
<feature type="domain" description="Aldehyde ferredoxin oxidoreductase N-terminal" evidence="7">
    <location>
        <begin position="5"/>
        <end position="200"/>
    </location>
</feature>
<gene>
    <name evidence="8" type="ORF">UY40_C0004G0039</name>
</gene>
<keyword evidence="6" id="KW-0411">Iron-sulfur</keyword>
<evidence type="ECO:0000256" key="6">
    <source>
        <dbReference type="ARBA" id="ARBA00023014"/>
    </source>
</evidence>
<dbReference type="GO" id="GO:0009055">
    <property type="term" value="F:electron transfer activity"/>
    <property type="evidence" value="ECO:0007669"/>
    <property type="project" value="InterPro"/>
</dbReference>
<dbReference type="PANTHER" id="PTHR30038">
    <property type="entry name" value="ALDEHYDE FERREDOXIN OXIDOREDUCTASE"/>
    <property type="match status" value="1"/>
</dbReference>
<dbReference type="Gene3D" id="1.10.569.10">
    <property type="entry name" value="Aldehyde Ferredoxin Oxidoreductase Protein, subunit A, domain 2"/>
    <property type="match status" value="1"/>
</dbReference>
<evidence type="ECO:0000313" key="9">
    <source>
        <dbReference type="Proteomes" id="UP000034119"/>
    </source>
</evidence>
<dbReference type="GO" id="GO:0051539">
    <property type="term" value="F:4 iron, 4 sulfur cluster binding"/>
    <property type="evidence" value="ECO:0007669"/>
    <property type="project" value="UniProtKB-KW"/>
</dbReference>
<keyword evidence="5" id="KW-0408">Iron</keyword>
<evidence type="ECO:0000256" key="2">
    <source>
        <dbReference type="ARBA" id="ARBA00011032"/>
    </source>
</evidence>
<dbReference type="InterPro" id="IPR036503">
    <property type="entry name" value="Ald_Fedxn_OxRdtase_N_sf"/>
</dbReference>
<proteinExistence type="inferred from homology"/>